<keyword evidence="2" id="KW-1185">Reference proteome</keyword>
<evidence type="ECO:0000313" key="1">
    <source>
        <dbReference type="EMBL" id="GFY72702.1"/>
    </source>
</evidence>
<protein>
    <submittedName>
        <fullName evidence="1">Uncharacterized protein</fullName>
    </submittedName>
</protein>
<dbReference type="Proteomes" id="UP000886998">
    <property type="component" value="Unassembled WGS sequence"/>
</dbReference>
<gene>
    <name evidence="1" type="ORF">TNIN_107841</name>
</gene>
<comment type="caution">
    <text evidence="1">The sequence shown here is derived from an EMBL/GenBank/DDBJ whole genome shotgun (WGS) entry which is preliminary data.</text>
</comment>
<evidence type="ECO:0000313" key="2">
    <source>
        <dbReference type="Proteomes" id="UP000886998"/>
    </source>
</evidence>
<dbReference type="AlphaFoldDB" id="A0A8X6YIN7"/>
<dbReference type="EMBL" id="BMAV01019614">
    <property type="protein sequence ID" value="GFY72702.1"/>
    <property type="molecule type" value="Genomic_DNA"/>
</dbReference>
<sequence length="85" mass="9873">MIEEAKLQDYSLYQMIQKSDVQMMPYLTPKKQNIPEGYLKHTPPRAAVHLAITFGSFPRESVCIDDTCNYEVVVRIHVQIFKKCP</sequence>
<proteinExistence type="predicted"/>
<name>A0A8X6YIN7_9ARAC</name>
<accession>A0A8X6YIN7</accession>
<organism evidence="1 2">
    <name type="scientific">Trichonephila inaurata madagascariensis</name>
    <dbReference type="NCBI Taxonomy" id="2747483"/>
    <lineage>
        <taxon>Eukaryota</taxon>
        <taxon>Metazoa</taxon>
        <taxon>Ecdysozoa</taxon>
        <taxon>Arthropoda</taxon>
        <taxon>Chelicerata</taxon>
        <taxon>Arachnida</taxon>
        <taxon>Araneae</taxon>
        <taxon>Araneomorphae</taxon>
        <taxon>Entelegynae</taxon>
        <taxon>Araneoidea</taxon>
        <taxon>Nephilidae</taxon>
        <taxon>Trichonephila</taxon>
        <taxon>Trichonephila inaurata</taxon>
    </lineage>
</organism>
<reference evidence="1" key="1">
    <citation type="submission" date="2020-08" db="EMBL/GenBank/DDBJ databases">
        <title>Multicomponent nature underlies the extraordinary mechanical properties of spider dragline silk.</title>
        <authorList>
            <person name="Kono N."/>
            <person name="Nakamura H."/>
            <person name="Mori M."/>
            <person name="Yoshida Y."/>
            <person name="Ohtoshi R."/>
            <person name="Malay A.D."/>
            <person name="Moran D.A.P."/>
            <person name="Tomita M."/>
            <person name="Numata K."/>
            <person name="Arakawa K."/>
        </authorList>
    </citation>
    <scope>NUCLEOTIDE SEQUENCE</scope>
</reference>